<dbReference type="EMBL" id="CP060123">
    <property type="protein sequence ID" value="QNG49532.1"/>
    <property type="molecule type" value="Genomic_DNA"/>
</dbReference>
<accession>A0A9X7UG30</accession>
<keyword evidence="4" id="KW-0614">Plasmid</keyword>
<dbReference type="PROSITE" id="PS50977">
    <property type="entry name" value="HTH_TETR_2"/>
    <property type="match status" value="1"/>
</dbReference>
<keyword evidence="1 2" id="KW-0238">DNA-binding</keyword>
<evidence type="ECO:0000256" key="2">
    <source>
        <dbReference type="PROSITE-ProRule" id="PRU00335"/>
    </source>
</evidence>
<evidence type="ECO:0000256" key="1">
    <source>
        <dbReference type="ARBA" id="ARBA00023125"/>
    </source>
</evidence>
<dbReference type="GO" id="GO:0003677">
    <property type="term" value="F:DNA binding"/>
    <property type="evidence" value="ECO:0007669"/>
    <property type="project" value="UniProtKB-UniRule"/>
</dbReference>
<name>A0A9X7UG30_SPHYA</name>
<sequence length="24" mass="2641">MSATEIASAIGVSISTFYRHFPVR</sequence>
<dbReference type="Gene3D" id="1.10.10.60">
    <property type="entry name" value="Homeodomain-like"/>
    <property type="match status" value="1"/>
</dbReference>
<dbReference type="Proteomes" id="UP000515377">
    <property type="component" value="Plasmid unnamed1"/>
</dbReference>
<reference evidence="4 5" key="1">
    <citation type="submission" date="2020-07" db="EMBL/GenBank/DDBJ databases">
        <title>Whole genome sequence of Sphingobium yanoikuyae A3.</title>
        <authorList>
            <person name="Han S.-S."/>
        </authorList>
    </citation>
    <scope>NUCLEOTIDE SEQUENCE [LARGE SCALE GENOMIC DNA]</scope>
    <source>
        <strain evidence="4 5">A3</strain>
        <plasmid evidence="4 5">unnamed1</plasmid>
    </source>
</reference>
<geneLocation type="plasmid" evidence="4 5">
    <name>unnamed1</name>
</geneLocation>
<protein>
    <submittedName>
        <fullName evidence="4">TetR family transcriptional regulator</fullName>
    </submittedName>
</protein>
<dbReference type="Pfam" id="PF00440">
    <property type="entry name" value="TetR_N"/>
    <property type="match status" value="1"/>
</dbReference>
<evidence type="ECO:0000259" key="3">
    <source>
        <dbReference type="PROSITE" id="PS50977"/>
    </source>
</evidence>
<dbReference type="InterPro" id="IPR009057">
    <property type="entry name" value="Homeodomain-like_sf"/>
</dbReference>
<dbReference type="SUPFAM" id="SSF46689">
    <property type="entry name" value="Homeodomain-like"/>
    <property type="match status" value="1"/>
</dbReference>
<evidence type="ECO:0000313" key="5">
    <source>
        <dbReference type="Proteomes" id="UP000515377"/>
    </source>
</evidence>
<proteinExistence type="predicted"/>
<organism evidence="4 5">
    <name type="scientific">Sphingobium yanoikuyae</name>
    <name type="common">Sphingomonas yanoikuyae</name>
    <dbReference type="NCBI Taxonomy" id="13690"/>
    <lineage>
        <taxon>Bacteria</taxon>
        <taxon>Pseudomonadati</taxon>
        <taxon>Pseudomonadota</taxon>
        <taxon>Alphaproteobacteria</taxon>
        <taxon>Sphingomonadales</taxon>
        <taxon>Sphingomonadaceae</taxon>
        <taxon>Sphingobium</taxon>
    </lineage>
</organism>
<dbReference type="AlphaFoldDB" id="A0A9X7UG30"/>
<evidence type="ECO:0000313" key="4">
    <source>
        <dbReference type="EMBL" id="QNG49532.1"/>
    </source>
</evidence>
<gene>
    <name evidence="4" type="ORF">H3V42_31630</name>
</gene>
<dbReference type="InterPro" id="IPR001647">
    <property type="entry name" value="HTH_TetR"/>
</dbReference>
<feature type="domain" description="HTH tetR-type" evidence="3">
    <location>
        <begin position="1"/>
        <end position="24"/>
    </location>
</feature>
<feature type="DNA-binding region" description="H-T-H motif" evidence="2">
    <location>
        <begin position="2"/>
        <end position="21"/>
    </location>
</feature>